<dbReference type="PANTHER" id="PTHR13304">
    <property type="entry name" value="GLYCOSYLPHOSPHATIDYLINOSITOL ANCHOR ATTACHMENT 1 PROTEIN"/>
    <property type="match status" value="1"/>
</dbReference>
<dbReference type="FunFam" id="2.30.30.100:FF:000023">
    <property type="entry name" value="Small nuclear ribonucleoprotein G"/>
    <property type="match status" value="1"/>
</dbReference>
<dbReference type="PANTHER" id="PTHR13304:SF0">
    <property type="entry name" value="GLYCOSYLPHOSPHATIDYLINOSITOL ANCHOR ATTACHMENT 1 PROTEIN"/>
    <property type="match status" value="1"/>
</dbReference>
<keyword evidence="10" id="KW-0472">Membrane</keyword>
<reference evidence="12 13" key="1">
    <citation type="journal article" date="2023" name="BMC Biol.">
        <title>The compact genome of the sponge Oopsacas minuta (Hexactinellida) is lacking key metazoan core genes.</title>
        <authorList>
            <person name="Santini S."/>
            <person name="Schenkelaars Q."/>
            <person name="Jourda C."/>
            <person name="Duchesne M."/>
            <person name="Belahbib H."/>
            <person name="Rocher C."/>
            <person name="Selva M."/>
            <person name="Riesgo A."/>
            <person name="Vervoort M."/>
            <person name="Leys S.P."/>
            <person name="Kodjabachian L."/>
            <person name="Le Bivic A."/>
            <person name="Borchiellini C."/>
            <person name="Claverie J.M."/>
            <person name="Renard E."/>
        </authorList>
    </citation>
    <scope>NUCLEOTIDE SEQUENCE [LARGE SCALE GENOMIC DNA]</scope>
    <source>
        <strain evidence="12">SPO-2</strain>
    </source>
</reference>
<evidence type="ECO:0000256" key="8">
    <source>
        <dbReference type="ARBA" id="ARBA00023274"/>
    </source>
</evidence>
<evidence type="ECO:0000259" key="11">
    <source>
        <dbReference type="PROSITE" id="PS52002"/>
    </source>
</evidence>
<keyword evidence="5" id="KW-0694">RNA-binding</keyword>
<evidence type="ECO:0000256" key="1">
    <source>
        <dbReference type="ARBA" id="ARBA00004123"/>
    </source>
</evidence>
<evidence type="ECO:0000256" key="6">
    <source>
        <dbReference type="ARBA" id="ARBA00023187"/>
    </source>
</evidence>
<protein>
    <recommendedName>
        <fullName evidence="9">Sm protein G</fullName>
    </recommendedName>
</protein>
<dbReference type="InterPro" id="IPR001163">
    <property type="entry name" value="Sm_dom_euk/arc"/>
</dbReference>
<dbReference type="Proteomes" id="UP001165289">
    <property type="component" value="Unassembled WGS sequence"/>
</dbReference>
<keyword evidence="3" id="KW-0507">mRNA processing</keyword>
<dbReference type="GO" id="GO:0005681">
    <property type="term" value="C:spliceosomal complex"/>
    <property type="evidence" value="ECO:0007669"/>
    <property type="project" value="UniProtKB-KW"/>
</dbReference>
<feature type="transmembrane region" description="Helical" evidence="10">
    <location>
        <begin position="92"/>
        <end position="112"/>
    </location>
</feature>
<dbReference type="Pfam" id="PF04114">
    <property type="entry name" value="Gaa1"/>
    <property type="match status" value="1"/>
</dbReference>
<evidence type="ECO:0000256" key="5">
    <source>
        <dbReference type="ARBA" id="ARBA00022884"/>
    </source>
</evidence>
<evidence type="ECO:0000313" key="12">
    <source>
        <dbReference type="EMBL" id="KAI6652280.1"/>
    </source>
</evidence>
<feature type="transmembrane region" description="Helical" evidence="10">
    <location>
        <begin position="584"/>
        <end position="602"/>
    </location>
</feature>
<dbReference type="SUPFAM" id="SSF50182">
    <property type="entry name" value="Sm-like ribonucleoproteins"/>
    <property type="match status" value="1"/>
</dbReference>
<dbReference type="Gene3D" id="2.30.30.100">
    <property type="match status" value="1"/>
</dbReference>
<feature type="transmembrane region" description="Helical" evidence="10">
    <location>
        <begin position="547"/>
        <end position="577"/>
    </location>
</feature>
<dbReference type="AlphaFoldDB" id="A0AAV7JV65"/>
<feature type="transmembrane region" description="Helical" evidence="10">
    <location>
        <begin position="622"/>
        <end position="640"/>
    </location>
</feature>
<organism evidence="12 13">
    <name type="scientific">Oopsacas minuta</name>
    <dbReference type="NCBI Taxonomy" id="111878"/>
    <lineage>
        <taxon>Eukaryota</taxon>
        <taxon>Metazoa</taxon>
        <taxon>Porifera</taxon>
        <taxon>Hexactinellida</taxon>
        <taxon>Hexasterophora</taxon>
        <taxon>Lyssacinosida</taxon>
        <taxon>Leucopsacidae</taxon>
        <taxon>Oopsacas</taxon>
    </lineage>
</organism>
<evidence type="ECO:0000256" key="2">
    <source>
        <dbReference type="ARBA" id="ARBA00006850"/>
    </source>
</evidence>
<evidence type="ECO:0000256" key="9">
    <source>
        <dbReference type="ARBA" id="ARBA00041356"/>
    </source>
</evidence>
<dbReference type="GO" id="GO:0000398">
    <property type="term" value="P:mRNA splicing, via spliceosome"/>
    <property type="evidence" value="ECO:0007669"/>
    <property type="project" value="InterPro"/>
</dbReference>
<keyword evidence="8" id="KW-0687">Ribonucleoprotein</keyword>
<name>A0AAV7JV65_9METZ</name>
<dbReference type="InterPro" id="IPR047575">
    <property type="entry name" value="Sm"/>
</dbReference>
<dbReference type="EMBL" id="JAKMXF010000299">
    <property type="protein sequence ID" value="KAI6652280.1"/>
    <property type="molecule type" value="Genomic_DNA"/>
</dbReference>
<keyword evidence="10" id="KW-0812">Transmembrane</keyword>
<dbReference type="InterPro" id="IPR007246">
    <property type="entry name" value="Gaa1"/>
</dbReference>
<dbReference type="InterPro" id="IPR034098">
    <property type="entry name" value="Sm_G"/>
</dbReference>
<feature type="transmembrane region" description="Helical" evidence="10">
    <location>
        <begin position="434"/>
        <end position="459"/>
    </location>
</feature>
<dbReference type="InterPro" id="IPR010920">
    <property type="entry name" value="LSM_dom_sf"/>
</dbReference>
<evidence type="ECO:0000256" key="10">
    <source>
        <dbReference type="SAM" id="Phobius"/>
    </source>
</evidence>
<feature type="transmembrane region" description="Helical" evidence="10">
    <location>
        <begin position="487"/>
        <end position="507"/>
    </location>
</feature>
<keyword evidence="10" id="KW-1133">Transmembrane helix</keyword>
<gene>
    <name evidence="12" type="ORF">LOD99_7295</name>
</gene>
<evidence type="ECO:0000256" key="7">
    <source>
        <dbReference type="ARBA" id="ARBA00023242"/>
    </source>
</evidence>
<dbReference type="SMART" id="SM00651">
    <property type="entry name" value="Sm"/>
    <property type="match status" value="1"/>
</dbReference>
<comment type="subcellular location">
    <subcellularLocation>
        <location evidence="1">Nucleus</location>
    </subcellularLocation>
</comment>
<dbReference type="Pfam" id="PF01423">
    <property type="entry name" value="LSM"/>
    <property type="match status" value="1"/>
</dbReference>
<feature type="domain" description="Sm" evidence="11">
    <location>
        <begin position="5"/>
        <end position="77"/>
    </location>
</feature>
<sequence length="643" mass="73434">MSNKAHPPELKKYMEKRVSVKIERGRHVTGILRGFDPYMNIVLEDTIEEISNTERNSIGMVVVRGNSIVIMQSLSNINSSTLRFYYKISTNLIPIHFILFSIGIIWLSILPLEDYNGKCYISENALLVGMIELKFSQDYNKAKTYTTTRSDLKAHGIAVEYFDNLQFEVAQQNFSINLPSLLVESGVNTYALFHAERSSHTEMLVVHISMNNHRLTKTQDIANFAVFLGLADYFSQQNYWARDILFLMTSHDVIGVQAWLQQYLGIADNSQILTSQSLHYHPGNIIAMISIKLKSEFFNLVRIKTEGVNGMLPNLDLVNTISFVAMRNLRMATNFFPSKSLEYKDLLYNTLYMAWNQVTGIPTGPHGPFLHYGIQGLTIEAVNDPTVRTTRLYSPAELGNLVESYMRSLNNLLETLHQSFNFYLLPGNNRYISIGIYIPPLMCILAPLVLKALVFWISYQYPWLSDPNNIPLDNKELSIKLLHSNPIPLESIGTILLAYTLIVLLIITHKYLYLFPGFPFAIVLTVSLITFRFFTNVTKENAPFFHSLLLLLLTMSTVALSIVNFPIALIISLILTIFTIFPRLIPIFCPIFILAPHLTLFIPDLSFLENLYLEYEISHRVFDGWGYSAIFLILVPLFIYKNP</sequence>
<comment type="similarity">
    <text evidence="2">Belongs to the snRNP Sm proteins family.</text>
</comment>
<dbReference type="GO" id="GO:0042765">
    <property type="term" value="C:GPI-anchor transamidase complex"/>
    <property type="evidence" value="ECO:0007669"/>
    <property type="project" value="InterPro"/>
</dbReference>
<dbReference type="CDD" id="cd01719">
    <property type="entry name" value="Sm_G"/>
    <property type="match status" value="1"/>
</dbReference>
<keyword evidence="13" id="KW-1185">Reference proteome</keyword>
<proteinExistence type="inferred from homology"/>
<keyword evidence="7" id="KW-0539">Nucleus</keyword>
<dbReference type="GO" id="GO:0016255">
    <property type="term" value="P:attachment of GPI anchor to protein"/>
    <property type="evidence" value="ECO:0007669"/>
    <property type="project" value="TreeGrafter"/>
</dbReference>
<evidence type="ECO:0000313" key="13">
    <source>
        <dbReference type="Proteomes" id="UP001165289"/>
    </source>
</evidence>
<dbReference type="PROSITE" id="PS52002">
    <property type="entry name" value="SM"/>
    <property type="match status" value="1"/>
</dbReference>
<accession>A0AAV7JV65</accession>
<evidence type="ECO:0000256" key="4">
    <source>
        <dbReference type="ARBA" id="ARBA00022728"/>
    </source>
</evidence>
<evidence type="ECO:0000256" key="3">
    <source>
        <dbReference type="ARBA" id="ARBA00022664"/>
    </source>
</evidence>
<dbReference type="GO" id="GO:0003723">
    <property type="term" value="F:RNA binding"/>
    <property type="evidence" value="ECO:0007669"/>
    <property type="project" value="UniProtKB-KW"/>
</dbReference>
<keyword evidence="4" id="KW-0747">Spliceosome</keyword>
<feature type="transmembrane region" description="Helical" evidence="10">
    <location>
        <begin position="514"/>
        <end position="535"/>
    </location>
</feature>
<comment type="caution">
    <text evidence="12">The sequence shown here is derived from an EMBL/GenBank/DDBJ whole genome shotgun (WGS) entry which is preliminary data.</text>
</comment>
<keyword evidence="6" id="KW-0508">mRNA splicing</keyword>